<sequence>MALMHEGTRYASNQAVSQVCVHETYHQQSRKVEGTARSTKTITLFGSQLSLTRPAVDGREKHEQPSTSSKTSDLKNGFSSYEDVLQLMKIERTSKSFIKVGMDGIPFMRKIQIRGVKGYHSLALHLQKLFGLQKLELQGLLRFIGGEHGQLSVKELQNLHCILAYMDTEGDWMLVGDIPWELFIQSVQRIYIVRGKNVLGT</sequence>
<dbReference type="GO" id="GO:0005634">
    <property type="term" value="C:nucleus"/>
    <property type="evidence" value="ECO:0007669"/>
    <property type="project" value="UniProtKB-SubCell"/>
</dbReference>
<evidence type="ECO:0000259" key="7">
    <source>
        <dbReference type="PROSITE" id="PS51745"/>
    </source>
</evidence>
<dbReference type="PANTHER" id="PTHR31734:SF28">
    <property type="entry name" value="AUXIN-RESPONSIVE PROTEIN IAA13"/>
    <property type="match status" value="1"/>
</dbReference>
<evidence type="ECO:0000256" key="4">
    <source>
        <dbReference type="ARBA" id="ARBA00023294"/>
    </source>
</evidence>
<comment type="caution">
    <text evidence="8">The sequence shown here is derived from an EMBL/GenBank/DDBJ whole genome shotgun (WGS) entry which is preliminary data.</text>
</comment>
<dbReference type="InterPro" id="IPR003311">
    <property type="entry name" value="AUX_IAA"/>
</dbReference>
<keyword evidence="3 5" id="KW-0678">Repressor</keyword>
<dbReference type="InterPro" id="IPR033389">
    <property type="entry name" value="AUX/IAA_dom"/>
</dbReference>
<dbReference type="EMBL" id="CM035414">
    <property type="protein sequence ID" value="KAH7429772.1"/>
    <property type="molecule type" value="Genomic_DNA"/>
</dbReference>
<dbReference type="GO" id="GO:0006355">
    <property type="term" value="P:regulation of DNA-templated transcription"/>
    <property type="evidence" value="ECO:0007669"/>
    <property type="project" value="InterPro"/>
</dbReference>
<organism evidence="8 9">
    <name type="scientific">Ceratopteris richardii</name>
    <name type="common">Triangle waterfern</name>
    <dbReference type="NCBI Taxonomy" id="49495"/>
    <lineage>
        <taxon>Eukaryota</taxon>
        <taxon>Viridiplantae</taxon>
        <taxon>Streptophyta</taxon>
        <taxon>Embryophyta</taxon>
        <taxon>Tracheophyta</taxon>
        <taxon>Polypodiopsida</taxon>
        <taxon>Polypodiidae</taxon>
        <taxon>Polypodiales</taxon>
        <taxon>Pteridineae</taxon>
        <taxon>Pteridaceae</taxon>
        <taxon>Parkerioideae</taxon>
        <taxon>Ceratopteris</taxon>
    </lineage>
</organism>
<dbReference type="SUPFAM" id="SSF54277">
    <property type="entry name" value="CAD &amp; PB1 domains"/>
    <property type="match status" value="1"/>
</dbReference>
<name>A0A8T2U3C3_CERRI</name>
<gene>
    <name evidence="8" type="ORF">KP509_09G065500</name>
</gene>
<dbReference type="PROSITE" id="PS51745">
    <property type="entry name" value="PB1"/>
    <property type="match status" value="1"/>
</dbReference>
<dbReference type="Proteomes" id="UP000825935">
    <property type="component" value="Chromosome 9"/>
</dbReference>
<feature type="region of interest" description="Disordered" evidence="6">
    <location>
        <begin position="54"/>
        <end position="75"/>
    </location>
</feature>
<keyword evidence="5" id="KW-0805">Transcription regulation</keyword>
<keyword evidence="5" id="KW-0804">Transcription</keyword>
<keyword evidence="4 5" id="KW-0927">Auxin signaling pathway</keyword>
<dbReference type="OrthoDB" id="1926344at2759"/>
<keyword evidence="9" id="KW-1185">Reference proteome</keyword>
<dbReference type="Pfam" id="PF02309">
    <property type="entry name" value="AUX_IAA"/>
    <property type="match status" value="1"/>
</dbReference>
<dbReference type="Gene3D" id="3.10.20.90">
    <property type="entry name" value="Phosphatidylinositol 3-kinase Catalytic Subunit, Chain A, domain 1"/>
    <property type="match status" value="1"/>
</dbReference>
<evidence type="ECO:0000256" key="3">
    <source>
        <dbReference type="ARBA" id="ARBA00022491"/>
    </source>
</evidence>
<dbReference type="GO" id="GO:0009734">
    <property type="term" value="P:auxin-activated signaling pathway"/>
    <property type="evidence" value="ECO:0007669"/>
    <property type="project" value="UniProtKB-UniRule"/>
</dbReference>
<feature type="domain" description="PB1" evidence="7">
    <location>
        <begin position="95"/>
        <end position="195"/>
    </location>
</feature>
<proteinExistence type="inferred from homology"/>
<dbReference type="PANTHER" id="PTHR31734">
    <property type="entry name" value="AUXIN-RESPONSIVE PROTEIN IAA17"/>
    <property type="match status" value="1"/>
</dbReference>
<evidence type="ECO:0000256" key="2">
    <source>
        <dbReference type="ARBA" id="ARBA00006728"/>
    </source>
</evidence>
<dbReference type="AlphaFoldDB" id="A0A8T2U3C3"/>
<comment type="function">
    <text evidence="5">Aux/IAA proteins are short-lived transcriptional factors that function as repressors of early auxin response genes at low auxin concentrations.</text>
</comment>
<accession>A0A8T2U3C3</accession>
<protein>
    <recommendedName>
        <fullName evidence="5">Auxin-responsive protein</fullName>
    </recommendedName>
</protein>
<evidence type="ECO:0000256" key="5">
    <source>
        <dbReference type="RuleBase" id="RU004549"/>
    </source>
</evidence>
<dbReference type="InterPro" id="IPR053793">
    <property type="entry name" value="PB1-like"/>
</dbReference>
<keyword evidence="5" id="KW-0539">Nucleus</keyword>
<reference evidence="8" key="1">
    <citation type="submission" date="2021-08" db="EMBL/GenBank/DDBJ databases">
        <title>WGS assembly of Ceratopteris richardii.</title>
        <authorList>
            <person name="Marchant D.B."/>
            <person name="Chen G."/>
            <person name="Jenkins J."/>
            <person name="Shu S."/>
            <person name="Leebens-Mack J."/>
            <person name="Grimwood J."/>
            <person name="Schmutz J."/>
            <person name="Soltis P."/>
            <person name="Soltis D."/>
            <person name="Chen Z.-H."/>
        </authorList>
    </citation>
    <scope>NUCLEOTIDE SEQUENCE</scope>
    <source>
        <strain evidence="8">Whitten #5841</strain>
        <tissue evidence="8">Leaf</tissue>
    </source>
</reference>
<evidence type="ECO:0000313" key="9">
    <source>
        <dbReference type="Proteomes" id="UP000825935"/>
    </source>
</evidence>
<comment type="subcellular location">
    <subcellularLocation>
        <location evidence="1 5">Nucleus</location>
    </subcellularLocation>
</comment>
<comment type="subunit">
    <text evidence="5">Homodimers and heterodimers.</text>
</comment>
<evidence type="ECO:0000313" key="8">
    <source>
        <dbReference type="EMBL" id="KAH7429772.1"/>
    </source>
</evidence>
<evidence type="ECO:0000256" key="6">
    <source>
        <dbReference type="SAM" id="MobiDB-lite"/>
    </source>
</evidence>
<evidence type="ECO:0000256" key="1">
    <source>
        <dbReference type="ARBA" id="ARBA00004123"/>
    </source>
</evidence>
<comment type="similarity">
    <text evidence="2 5">Belongs to the Aux/IAA family.</text>
</comment>